<evidence type="ECO:0000313" key="3">
    <source>
        <dbReference type="Proteomes" id="UP000799118"/>
    </source>
</evidence>
<dbReference type="SUPFAM" id="SSF52833">
    <property type="entry name" value="Thioredoxin-like"/>
    <property type="match status" value="1"/>
</dbReference>
<dbReference type="InterPro" id="IPR036249">
    <property type="entry name" value="Thioredoxin-like_sf"/>
</dbReference>
<dbReference type="EMBL" id="ML769428">
    <property type="protein sequence ID" value="KAE9403148.1"/>
    <property type="molecule type" value="Genomic_DNA"/>
</dbReference>
<dbReference type="GO" id="GO:0034599">
    <property type="term" value="P:cellular response to oxidative stress"/>
    <property type="evidence" value="ECO:0007669"/>
    <property type="project" value="TreeGrafter"/>
</dbReference>
<evidence type="ECO:0000313" key="2">
    <source>
        <dbReference type="EMBL" id="KAE9403148.1"/>
    </source>
</evidence>
<feature type="transmembrane region" description="Helical" evidence="1">
    <location>
        <begin position="41"/>
        <end position="59"/>
    </location>
</feature>
<keyword evidence="1" id="KW-1133">Transmembrane helix</keyword>
<dbReference type="GO" id="GO:0005801">
    <property type="term" value="C:cis-Golgi network"/>
    <property type="evidence" value="ECO:0007669"/>
    <property type="project" value="TreeGrafter"/>
</dbReference>
<dbReference type="GO" id="GO:0015038">
    <property type="term" value="F:glutathione disulfide oxidoreductase activity"/>
    <property type="evidence" value="ECO:0007669"/>
    <property type="project" value="TreeGrafter"/>
</dbReference>
<evidence type="ECO:0000256" key="1">
    <source>
        <dbReference type="SAM" id="Phobius"/>
    </source>
</evidence>
<dbReference type="OrthoDB" id="423313at2759"/>
<keyword evidence="1" id="KW-0472">Membrane</keyword>
<dbReference type="GO" id="GO:0005796">
    <property type="term" value="C:Golgi lumen"/>
    <property type="evidence" value="ECO:0007669"/>
    <property type="project" value="TreeGrafter"/>
</dbReference>
<sequence>MNSRTPLRETASLSLEKAPTLLPPPLSFMAVKNARKTRNRTSLLVFLSLVFLSSYIFFIQRPALSAHHRSATVASSPLAEALDAMRSTHLASDQHRKVFSSNPQVQLTPEQELAAVSSFLASLSANVIPPSVDPLRPIDPQLVLEFDTRSSRAGEEVQAMVEDVWSRNPVMLYSKLYSPISREIKSTLFSMNLHPAPTIFDVDVRDDVDVLKPLLMRLTSSSDLPILLVGGKPVGSITDIRDMMESGELQRKIREAGAVSVEKKKKNKK</sequence>
<keyword evidence="3" id="KW-1185">Reference proteome</keyword>
<reference evidence="2" key="1">
    <citation type="journal article" date="2019" name="Environ. Microbiol.">
        <title>Fungal ecological strategies reflected in gene transcription - a case study of two litter decomposers.</title>
        <authorList>
            <person name="Barbi F."/>
            <person name="Kohler A."/>
            <person name="Barry K."/>
            <person name="Baskaran P."/>
            <person name="Daum C."/>
            <person name="Fauchery L."/>
            <person name="Ihrmark K."/>
            <person name="Kuo A."/>
            <person name="LaButti K."/>
            <person name="Lipzen A."/>
            <person name="Morin E."/>
            <person name="Grigoriev I.V."/>
            <person name="Henrissat B."/>
            <person name="Lindahl B."/>
            <person name="Martin F."/>
        </authorList>
    </citation>
    <scope>NUCLEOTIDE SEQUENCE</scope>
    <source>
        <strain evidence="2">JB14</strain>
    </source>
</reference>
<dbReference type="AlphaFoldDB" id="A0A6A4I136"/>
<accession>A0A6A4I136</accession>
<dbReference type="PANTHER" id="PTHR45694">
    <property type="entry name" value="GLUTAREDOXIN 2"/>
    <property type="match status" value="1"/>
</dbReference>
<gene>
    <name evidence="2" type="ORF">BT96DRAFT_878968</name>
</gene>
<dbReference type="Proteomes" id="UP000799118">
    <property type="component" value="Unassembled WGS sequence"/>
</dbReference>
<dbReference type="PANTHER" id="PTHR45694:SF5">
    <property type="entry name" value="GLUTAREDOXIN 2"/>
    <property type="match status" value="1"/>
</dbReference>
<dbReference type="GO" id="GO:0000324">
    <property type="term" value="C:fungal-type vacuole"/>
    <property type="evidence" value="ECO:0007669"/>
    <property type="project" value="TreeGrafter"/>
</dbReference>
<organism evidence="2 3">
    <name type="scientific">Gymnopus androsaceus JB14</name>
    <dbReference type="NCBI Taxonomy" id="1447944"/>
    <lineage>
        <taxon>Eukaryota</taxon>
        <taxon>Fungi</taxon>
        <taxon>Dikarya</taxon>
        <taxon>Basidiomycota</taxon>
        <taxon>Agaricomycotina</taxon>
        <taxon>Agaricomycetes</taxon>
        <taxon>Agaricomycetidae</taxon>
        <taxon>Agaricales</taxon>
        <taxon>Marasmiineae</taxon>
        <taxon>Omphalotaceae</taxon>
        <taxon>Gymnopus</taxon>
    </lineage>
</organism>
<proteinExistence type="predicted"/>
<protein>
    <submittedName>
        <fullName evidence="2">Uncharacterized protein</fullName>
    </submittedName>
</protein>
<dbReference type="Gene3D" id="3.40.30.10">
    <property type="entry name" value="Glutaredoxin"/>
    <property type="match status" value="1"/>
</dbReference>
<dbReference type="PROSITE" id="PS51354">
    <property type="entry name" value="GLUTAREDOXIN_2"/>
    <property type="match status" value="1"/>
</dbReference>
<keyword evidence="1" id="KW-0812">Transmembrane</keyword>
<name>A0A6A4I136_9AGAR</name>